<keyword evidence="6" id="KW-0560">Oxidoreductase</keyword>
<dbReference type="InterPro" id="IPR006314">
    <property type="entry name" value="Dyp_peroxidase"/>
</dbReference>
<dbReference type="RefSeq" id="WP_048877976.1">
    <property type="nucleotide sequence ID" value="NZ_BANC01000022.1"/>
</dbReference>
<proteinExistence type="predicted"/>
<keyword evidence="3" id="KW-0349">Heme</keyword>
<evidence type="ECO:0000313" key="12">
    <source>
        <dbReference type="Proteomes" id="UP000032668"/>
    </source>
</evidence>
<dbReference type="InterPro" id="IPR006311">
    <property type="entry name" value="TAT_signal"/>
</dbReference>
<evidence type="ECO:0000256" key="8">
    <source>
        <dbReference type="SAM" id="SignalP"/>
    </source>
</evidence>
<accession>A0A0D6PCM8</accession>
<dbReference type="Pfam" id="PF04261">
    <property type="entry name" value="Dyp_perox_N"/>
    <property type="match status" value="1"/>
</dbReference>
<keyword evidence="2 11" id="KW-0575">Peroxidase</keyword>
<comment type="caution">
    <text evidence="11">The sequence shown here is derived from an EMBL/GenBank/DDBJ whole genome shotgun (WGS) entry which is preliminary data.</text>
</comment>
<evidence type="ECO:0000256" key="4">
    <source>
        <dbReference type="ARBA" id="ARBA00022723"/>
    </source>
</evidence>
<keyword evidence="4" id="KW-0479">Metal-binding</keyword>
<evidence type="ECO:0000256" key="3">
    <source>
        <dbReference type="ARBA" id="ARBA00022617"/>
    </source>
</evidence>
<dbReference type="Pfam" id="PF20628">
    <property type="entry name" value="Dyp_perox_C"/>
    <property type="match status" value="1"/>
</dbReference>
<evidence type="ECO:0000256" key="2">
    <source>
        <dbReference type="ARBA" id="ARBA00022559"/>
    </source>
</evidence>
<dbReference type="InterPro" id="IPR048327">
    <property type="entry name" value="Dyp_perox_N"/>
</dbReference>
<evidence type="ECO:0000313" key="11">
    <source>
        <dbReference type="EMBL" id="GAN79525.1"/>
    </source>
</evidence>
<feature type="domain" description="Dyp-type peroxidase C-terminal" evidence="10">
    <location>
        <begin position="245"/>
        <end position="447"/>
    </location>
</feature>
<dbReference type="GO" id="GO:0020037">
    <property type="term" value="F:heme binding"/>
    <property type="evidence" value="ECO:0007669"/>
    <property type="project" value="InterPro"/>
</dbReference>
<evidence type="ECO:0000256" key="5">
    <source>
        <dbReference type="ARBA" id="ARBA00022729"/>
    </source>
</evidence>
<dbReference type="STRING" id="1120923.SAMN02746095_02916"/>
<evidence type="ECO:0000256" key="7">
    <source>
        <dbReference type="ARBA" id="ARBA00023004"/>
    </source>
</evidence>
<dbReference type="OrthoDB" id="9781066at2"/>
<feature type="domain" description="Dyp-type peroxidase N-terminal" evidence="9">
    <location>
        <begin position="57"/>
        <end position="198"/>
    </location>
</feature>
<feature type="signal peptide" evidence="8">
    <location>
        <begin position="1"/>
        <end position="21"/>
    </location>
</feature>
<dbReference type="PROSITE" id="PS51404">
    <property type="entry name" value="DYP_PEROXIDASE"/>
    <property type="match status" value="1"/>
</dbReference>
<dbReference type="GO" id="GO:0004601">
    <property type="term" value="F:peroxidase activity"/>
    <property type="evidence" value="ECO:0007669"/>
    <property type="project" value="UniProtKB-KW"/>
</dbReference>
<keyword evidence="7" id="KW-0408">Iron</keyword>
<reference evidence="11 12" key="1">
    <citation type="submission" date="2012-11" db="EMBL/GenBank/DDBJ databases">
        <title>Whole genome sequence of Acidocella aminolytica 101 = DSM 11237.</title>
        <authorList>
            <person name="Azuma Y."/>
            <person name="Higashiura N."/>
            <person name="Hirakawa H."/>
            <person name="Matsushita K."/>
        </authorList>
    </citation>
    <scope>NUCLEOTIDE SEQUENCE [LARGE SCALE GENOMIC DNA]</scope>
    <source>
        <strain evidence="12">101 / DSM 11237</strain>
    </source>
</reference>
<dbReference type="GO" id="GO:0005829">
    <property type="term" value="C:cytosol"/>
    <property type="evidence" value="ECO:0007669"/>
    <property type="project" value="TreeGrafter"/>
</dbReference>
<gene>
    <name evidence="11" type="ORF">Aam_022_012</name>
</gene>
<dbReference type="PANTHER" id="PTHR30521">
    <property type="entry name" value="DEFERROCHELATASE/PEROXIDASE"/>
    <property type="match status" value="1"/>
</dbReference>
<dbReference type="GO" id="GO:0046872">
    <property type="term" value="F:metal ion binding"/>
    <property type="evidence" value="ECO:0007669"/>
    <property type="project" value="UniProtKB-KW"/>
</dbReference>
<evidence type="ECO:0000256" key="6">
    <source>
        <dbReference type="ARBA" id="ARBA00023002"/>
    </source>
</evidence>
<sequence length="460" mass="48656">MSRCPFSTRRGFLGASGGALAAPLLTKAGKAAVPGMTAAPASDMSDGGAIPFFGKHQAGIATPQQTHLVFASFDIIAQSQSDLVRLLQDWTQAAAIMAAGDLVEPADGNASKPPTDSGTVRGLGPGRLTLTFGFGPGLFEKDGKDRYGLAAKRPAALVDLPRFNGDQLEPAYTGGDLCIQACADDSAVAFHAIRQLAHMAAPNDAADGYGGKKAGATLAYNAKPGVATLRWLQTGFLPDYPAGETPRNLFGFKDGTENPGRPDPAEISHGKTIGNGSLGEAVWVGNEGPVWMQGGSYLVVRRIRMALQHWDNTALDFQESIFGRKKVSGGPLTGGGEFTPLNLDATDADGNPVIAENSHVRLGAASTNDGARILRRAYSYNDGLKMIAERWPPWRQGLEYEAGLIFVAFQRDPRTGFIKIFDRMSKFDMMNQFTTHTGSAIFACPSGIAKGGFIGADLFT</sequence>
<name>A0A0D6PCM8_9PROT</name>
<dbReference type="PROSITE" id="PS51318">
    <property type="entry name" value="TAT"/>
    <property type="match status" value="1"/>
</dbReference>
<dbReference type="SUPFAM" id="SSF54909">
    <property type="entry name" value="Dimeric alpha+beta barrel"/>
    <property type="match status" value="1"/>
</dbReference>
<keyword evidence="12" id="KW-1185">Reference proteome</keyword>
<organism evidence="11 12">
    <name type="scientific">Acidocella aminolytica 101 = DSM 11237</name>
    <dbReference type="NCBI Taxonomy" id="1120923"/>
    <lineage>
        <taxon>Bacteria</taxon>
        <taxon>Pseudomonadati</taxon>
        <taxon>Pseudomonadota</taxon>
        <taxon>Alphaproteobacteria</taxon>
        <taxon>Acetobacterales</taxon>
        <taxon>Acidocellaceae</taxon>
        <taxon>Acidocella</taxon>
    </lineage>
</organism>
<dbReference type="NCBIfam" id="TIGR01413">
    <property type="entry name" value="Dyp_perox_fam"/>
    <property type="match status" value="1"/>
</dbReference>
<dbReference type="PANTHER" id="PTHR30521:SF4">
    <property type="entry name" value="DEFERROCHELATASE"/>
    <property type="match status" value="1"/>
</dbReference>
<evidence type="ECO:0000256" key="1">
    <source>
        <dbReference type="ARBA" id="ARBA00001970"/>
    </source>
</evidence>
<feature type="chain" id="PRO_5010179261" evidence="8">
    <location>
        <begin position="22"/>
        <end position="460"/>
    </location>
</feature>
<evidence type="ECO:0000259" key="9">
    <source>
        <dbReference type="Pfam" id="PF04261"/>
    </source>
</evidence>
<comment type="cofactor">
    <cofactor evidence="1">
        <name>heme b</name>
        <dbReference type="ChEBI" id="CHEBI:60344"/>
    </cofactor>
</comment>
<protein>
    <submittedName>
        <fullName evidence="11">DyP-type peroxidase</fullName>
    </submittedName>
</protein>
<dbReference type="InterPro" id="IPR048328">
    <property type="entry name" value="Dyp_perox_C"/>
</dbReference>
<evidence type="ECO:0000259" key="10">
    <source>
        <dbReference type="Pfam" id="PF20628"/>
    </source>
</evidence>
<dbReference type="Proteomes" id="UP000032668">
    <property type="component" value="Unassembled WGS sequence"/>
</dbReference>
<dbReference type="InterPro" id="IPR011008">
    <property type="entry name" value="Dimeric_a/b-barrel"/>
</dbReference>
<keyword evidence="5 8" id="KW-0732">Signal</keyword>
<dbReference type="AlphaFoldDB" id="A0A0D6PCM8"/>
<dbReference type="EMBL" id="BANC01000022">
    <property type="protein sequence ID" value="GAN79525.1"/>
    <property type="molecule type" value="Genomic_DNA"/>
</dbReference>